<accession>A0A0R1YDH5</accession>
<sequence length="247" mass="27608">MFFTKRTSGNPDTQTIDEVIGNDPFELLNVNFKSFDLEIKAGEKFEIHYHGPKYRKPTVEVDHDEMRIKEPDLKEKEIFHWEKSFFKIDVHSSRGKVTITVPKETELTEVNLNLASSDVRLSSLKINSLELESSSGDVDGENLRIASLDLSATSGDVAFNRLRLISGDISVTSGDTRLIDSRIEYELSISTVSGDNLVKNTQVAEANLHTISGENQIFGEKKTHGSVGQQDGSFLRMNTISGDNRIE</sequence>
<dbReference type="Pfam" id="PF13349">
    <property type="entry name" value="DUF4097"/>
    <property type="match status" value="1"/>
</dbReference>
<dbReference type="Proteomes" id="UP000051223">
    <property type="component" value="Unassembled WGS sequence"/>
</dbReference>
<dbReference type="PATRIC" id="fig|1423754.3.peg.126"/>
<protein>
    <recommendedName>
        <fullName evidence="1">DUF4097 domain-containing protein</fullName>
    </recommendedName>
</protein>
<evidence type="ECO:0000259" key="1">
    <source>
        <dbReference type="Pfam" id="PF13349"/>
    </source>
</evidence>
<evidence type="ECO:0000313" key="2">
    <source>
        <dbReference type="EMBL" id="KRM37542.1"/>
    </source>
</evidence>
<dbReference type="STRING" id="1423754.FC39_GL000118"/>
<dbReference type="OrthoDB" id="2323446at2"/>
<gene>
    <name evidence="2" type="ORF">FC39_GL000118</name>
</gene>
<keyword evidence="3" id="KW-1185">Reference proteome</keyword>
<dbReference type="eggNOG" id="COG3595">
    <property type="taxonomic scope" value="Bacteria"/>
</dbReference>
<comment type="caution">
    <text evidence="2">The sequence shown here is derived from an EMBL/GenBank/DDBJ whole genome shotgun (WGS) entry which is preliminary data.</text>
</comment>
<reference evidence="2 3" key="1">
    <citation type="journal article" date="2015" name="Genome Announc.">
        <title>Expanding the biotechnology potential of lactobacilli through comparative genomics of 213 strains and associated genera.</title>
        <authorList>
            <person name="Sun Z."/>
            <person name="Harris H.M."/>
            <person name="McCann A."/>
            <person name="Guo C."/>
            <person name="Argimon S."/>
            <person name="Zhang W."/>
            <person name="Yang X."/>
            <person name="Jeffery I.B."/>
            <person name="Cooney J.C."/>
            <person name="Kagawa T.F."/>
            <person name="Liu W."/>
            <person name="Song Y."/>
            <person name="Salvetti E."/>
            <person name="Wrobel A."/>
            <person name="Rasinkangas P."/>
            <person name="Parkhill J."/>
            <person name="Rea M.C."/>
            <person name="O'Sullivan O."/>
            <person name="Ritari J."/>
            <person name="Douillard F.P."/>
            <person name="Paul Ross R."/>
            <person name="Yang R."/>
            <person name="Briner A.E."/>
            <person name="Felis G.E."/>
            <person name="de Vos W.M."/>
            <person name="Barrangou R."/>
            <person name="Klaenhammer T.R."/>
            <person name="Caufield P.W."/>
            <person name="Cui Y."/>
            <person name="Zhang H."/>
            <person name="O'Toole P.W."/>
        </authorList>
    </citation>
    <scope>NUCLEOTIDE SEQUENCE [LARGE SCALE GENOMIC DNA]</scope>
    <source>
        <strain evidence="2 3">DSM 5661</strain>
    </source>
</reference>
<dbReference type="RefSeq" id="WP_025081363.1">
    <property type="nucleotide sequence ID" value="NZ_AZGI01000080.1"/>
</dbReference>
<dbReference type="InterPro" id="IPR025164">
    <property type="entry name" value="Toastrack_DUF4097"/>
</dbReference>
<feature type="domain" description="DUF4097" evidence="1">
    <location>
        <begin position="28"/>
        <end position="217"/>
    </location>
</feature>
<dbReference type="EMBL" id="AZGI01000080">
    <property type="protein sequence ID" value="KRM37542.1"/>
    <property type="molecule type" value="Genomic_DNA"/>
</dbReference>
<dbReference type="AlphaFoldDB" id="A0A0R1YDH5"/>
<organism evidence="2 3">
    <name type="scientific">Lactobacillus hamsteri DSM 5661 = JCM 6256</name>
    <dbReference type="NCBI Taxonomy" id="1423754"/>
    <lineage>
        <taxon>Bacteria</taxon>
        <taxon>Bacillati</taxon>
        <taxon>Bacillota</taxon>
        <taxon>Bacilli</taxon>
        <taxon>Lactobacillales</taxon>
        <taxon>Lactobacillaceae</taxon>
        <taxon>Lactobacillus</taxon>
    </lineage>
</organism>
<name>A0A0R1YDH5_9LACO</name>
<evidence type="ECO:0000313" key="3">
    <source>
        <dbReference type="Proteomes" id="UP000051223"/>
    </source>
</evidence>
<proteinExistence type="predicted"/>